<name>A0A4C1XB86_EUMVA</name>
<dbReference type="EMBL" id="BGZK01000786">
    <property type="protein sequence ID" value="GBP60340.1"/>
    <property type="molecule type" value="Genomic_DNA"/>
</dbReference>
<sequence>MSVRSSIHPSVHLSVCGLAQRLLVLESSNLVAPTLSRARAEGSRFWDTRKASRFSNREGLEEERNELVVENNIGPQAGLHLQGDQVKLLASFQIELLRGW</sequence>
<proteinExistence type="predicted"/>
<reference evidence="1 2" key="1">
    <citation type="journal article" date="2019" name="Commun. Biol.">
        <title>The bagworm genome reveals a unique fibroin gene that provides high tensile strength.</title>
        <authorList>
            <person name="Kono N."/>
            <person name="Nakamura H."/>
            <person name="Ohtoshi R."/>
            <person name="Tomita M."/>
            <person name="Numata K."/>
            <person name="Arakawa K."/>
        </authorList>
    </citation>
    <scope>NUCLEOTIDE SEQUENCE [LARGE SCALE GENOMIC DNA]</scope>
</reference>
<evidence type="ECO:0000313" key="2">
    <source>
        <dbReference type="Proteomes" id="UP000299102"/>
    </source>
</evidence>
<comment type="caution">
    <text evidence="1">The sequence shown here is derived from an EMBL/GenBank/DDBJ whole genome shotgun (WGS) entry which is preliminary data.</text>
</comment>
<gene>
    <name evidence="1" type="ORF">EVAR_91375_1</name>
</gene>
<evidence type="ECO:0000313" key="1">
    <source>
        <dbReference type="EMBL" id="GBP60340.1"/>
    </source>
</evidence>
<dbReference type="AlphaFoldDB" id="A0A4C1XB86"/>
<protein>
    <submittedName>
        <fullName evidence="1">Uncharacterized protein</fullName>
    </submittedName>
</protein>
<accession>A0A4C1XB86</accession>
<dbReference type="Proteomes" id="UP000299102">
    <property type="component" value="Unassembled WGS sequence"/>
</dbReference>
<organism evidence="1 2">
    <name type="scientific">Eumeta variegata</name>
    <name type="common">Bagworm moth</name>
    <name type="synonym">Eumeta japonica</name>
    <dbReference type="NCBI Taxonomy" id="151549"/>
    <lineage>
        <taxon>Eukaryota</taxon>
        <taxon>Metazoa</taxon>
        <taxon>Ecdysozoa</taxon>
        <taxon>Arthropoda</taxon>
        <taxon>Hexapoda</taxon>
        <taxon>Insecta</taxon>
        <taxon>Pterygota</taxon>
        <taxon>Neoptera</taxon>
        <taxon>Endopterygota</taxon>
        <taxon>Lepidoptera</taxon>
        <taxon>Glossata</taxon>
        <taxon>Ditrysia</taxon>
        <taxon>Tineoidea</taxon>
        <taxon>Psychidae</taxon>
        <taxon>Oiketicinae</taxon>
        <taxon>Eumeta</taxon>
    </lineage>
</organism>
<keyword evidence="2" id="KW-1185">Reference proteome</keyword>